<sequence length="337" mass="36850">MIKVDHLHKQFVSNGISINALNDVSLEIQEGEIFGIIGRSGAGKSTLIRTFNLLERPDTGSISINQLDLLSLDTTALQQARQKIGMVFQHFNLLSSRTVEGNIRFPLELAGQLTDAEINARVTELLALVGLSAHRNAYPAQLSGGQKQRVGIARALANQPELLLCDEATSALDPETTESILQLLQDINQKLNLTIVLITHEMRVIRQICDRVAVLDKGSVVETGKVIDVFLFPAHEVTKSLLAETGLHLDPTLLRKKHLHDGLLLKLTFTGEAALNPVLDKLSREHQIHYNLFQGAISEIKGESFGQLIAGIKADHLSSAEILAVFAAHGVKTEVIQ</sequence>
<keyword evidence="4 9" id="KW-0067">ATP-binding</keyword>
<name>A0ABS8D9Y8_9NEIS</name>
<dbReference type="PANTHER" id="PTHR43166:SF30">
    <property type="entry name" value="METHIONINE IMPORT ATP-BINDING PROTEIN METN"/>
    <property type="match status" value="1"/>
</dbReference>
<dbReference type="GO" id="GO:0005524">
    <property type="term" value="F:ATP binding"/>
    <property type="evidence" value="ECO:0007669"/>
    <property type="project" value="UniProtKB-KW"/>
</dbReference>
<dbReference type="InterPro" id="IPR045865">
    <property type="entry name" value="ACT-like_dom_sf"/>
</dbReference>
<dbReference type="SUPFAM" id="SSF52540">
    <property type="entry name" value="P-loop containing nucleoside triphosphate hydrolases"/>
    <property type="match status" value="1"/>
</dbReference>
<dbReference type="CDD" id="cd03258">
    <property type="entry name" value="ABC_MetN_methionine_transporter"/>
    <property type="match status" value="1"/>
</dbReference>
<dbReference type="InterPro" id="IPR041701">
    <property type="entry name" value="MetN_ABC"/>
</dbReference>
<gene>
    <name evidence="9" type="ORF">LIN78_15900</name>
</gene>
<dbReference type="RefSeq" id="WP_227181858.1">
    <property type="nucleotide sequence ID" value="NZ_JAJBZT010000011.1"/>
</dbReference>
<dbReference type="InterPro" id="IPR018449">
    <property type="entry name" value="NIL_domain"/>
</dbReference>
<feature type="domain" description="ABC transporter" evidence="8">
    <location>
        <begin position="2"/>
        <end position="242"/>
    </location>
</feature>
<evidence type="ECO:0000313" key="9">
    <source>
        <dbReference type="EMBL" id="MCB6185031.1"/>
    </source>
</evidence>
<evidence type="ECO:0000256" key="3">
    <source>
        <dbReference type="ARBA" id="ARBA00022741"/>
    </source>
</evidence>
<dbReference type="PANTHER" id="PTHR43166">
    <property type="entry name" value="AMINO ACID IMPORT ATP-BINDING PROTEIN"/>
    <property type="match status" value="1"/>
</dbReference>
<dbReference type="Gene3D" id="3.40.50.300">
    <property type="entry name" value="P-loop containing nucleotide triphosphate hydrolases"/>
    <property type="match status" value="1"/>
</dbReference>
<dbReference type="Gene3D" id="3.30.70.260">
    <property type="match status" value="1"/>
</dbReference>
<keyword evidence="10" id="KW-1185">Reference proteome</keyword>
<dbReference type="InterPro" id="IPR027417">
    <property type="entry name" value="P-loop_NTPase"/>
</dbReference>
<keyword evidence="7" id="KW-0472">Membrane</keyword>
<keyword evidence="2" id="KW-1003">Cell membrane</keyword>
<evidence type="ECO:0000256" key="4">
    <source>
        <dbReference type="ARBA" id="ARBA00022840"/>
    </source>
</evidence>
<dbReference type="Proteomes" id="UP001165395">
    <property type="component" value="Unassembled WGS sequence"/>
</dbReference>
<dbReference type="InterPro" id="IPR017871">
    <property type="entry name" value="ABC_transporter-like_CS"/>
</dbReference>
<accession>A0ABS8D9Y8</accession>
<proteinExistence type="predicted"/>
<dbReference type="InterPro" id="IPR050086">
    <property type="entry name" value="MetN_ABC_transporter-like"/>
</dbReference>
<dbReference type="PROSITE" id="PS00211">
    <property type="entry name" value="ABC_TRANSPORTER_1"/>
    <property type="match status" value="1"/>
</dbReference>
<dbReference type="SMART" id="SM00930">
    <property type="entry name" value="NIL"/>
    <property type="match status" value="1"/>
</dbReference>
<evidence type="ECO:0000313" key="10">
    <source>
        <dbReference type="Proteomes" id="UP001165395"/>
    </source>
</evidence>
<dbReference type="InterPro" id="IPR003593">
    <property type="entry name" value="AAA+_ATPase"/>
</dbReference>
<keyword evidence="3" id="KW-0547">Nucleotide-binding</keyword>
<organism evidence="9 10">
    <name type="scientific">Leeia speluncae</name>
    <dbReference type="NCBI Taxonomy" id="2884804"/>
    <lineage>
        <taxon>Bacteria</taxon>
        <taxon>Pseudomonadati</taxon>
        <taxon>Pseudomonadota</taxon>
        <taxon>Betaproteobacteria</taxon>
        <taxon>Neisseriales</taxon>
        <taxon>Leeiaceae</taxon>
        <taxon>Leeia</taxon>
    </lineage>
</organism>
<dbReference type="Pfam" id="PF09383">
    <property type="entry name" value="NIL"/>
    <property type="match status" value="1"/>
</dbReference>
<evidence type="ECO:0000256" key="1">
    <source>
        <dbReference type="ARBA" id="ARBA00022448"/>
    </source>
</evidence>
<dbReference type="SUPFAM" id="SSF55021">
    <property type="entry name" value="ACT-like"/>
    <property type="match status" value="1"/>
</dbReference>
<comment type="caution">
    <text evidence="9">The sequence shown here is derived from an EMBL/GenBank/DDBJ whole genome shotgun (WGS) entry which is preliminary data.</text>
</comment>
<keyword evidence="5" id="KW-1278">Translocase</keyword>
<keyword evidence="1" id="KW-0813">Transport</keyword>
<dbReference type="PROSITE" id="PS50893">
    <property type="entry name" value="ABC_TRANSPORTER_2"/>
    <property type="match status" value="1"/>
</dbReference>
<dbReference type="InterPro" id="IPR003439">
    <property type="entry name" value="ABC_transporter-like_ATP-bd"/>
</dbReference>
<reference evidence="9" key="1">
    <citation type="submission" date="2021-10" db="EMBL/GenBank/DDBJ databases">
        <title>The complete genome sequence of Leeia sp. TBRC 13508.</title>
        <authorList>
            <person name="Charoenyingcharoen P."/>
            <person name="Yukphan P."/>
        </authorList>
    </citation>
    <scope>NUCLEOTIDE SEQUENCE</scope>
    <source>
        <strain evidence="9">TBRC 13508</strain>
    </source>
</reference>
<evidence type="ECO:0000256" key="5">
    <source>
        <dbReference type="ARBA" id="ARBA00022967"/>
    </source>
</evidence>
<evidence type="ECO:0000259" key="8">
    <source>
        <dbReference type="PROSITE" id="PS50893"/>
    </source>
</evidence>
<evidence type="ECO:0000256" key="6">
    <source>
        <dbReference type="ARBA" id="ARBA00022970"/>
    </source>
</evidence>
<evidence type="ECO:0000256" key="7">
    <source>
        <dbReference type="ARBA" id="ARBA00023136"/>
    </source>
</evidence>
<dbReference type="SMART" id="SM00382">
    <property type="entry name" value="AAA"/>
    <property type="match status" value="1"/>
</dbReference>
<evidence type="ECO:0000256" key="2">
    <source>
        <dbReference type="ARBA" id="ARBA00022475"/>
    </source>
</evidence>
<keyword evidence="6" id="KW-0029">Amino-acid transport</keyword>
<dbReference type="EMBL" id="JAJBZT010000011">
    <property type="protein sequence ID" value="MCB6185031.1"/>
    <property type="molecule type" value="Genomic_DNA"/>
</dbReference>
<dbReference type="Pfam" id="PF00005">
    <property type="entry name" value="ABC_tran"/>
    <property type="match status" value="1"/>
</dbReference>
<protein>
    <submittedName>
        <fullName evidence="9">ATP-binding cassette domain-containing protein</fullName>
    </submittedName>
</protein>